<dbReference type="EMBL" id="CP059693">
    <property type="protein sequence ID" value="WDE10621.1"/>
    <property type="molecule type" value="Genomic_DNA"/>
</dbReference>
<reference evidence="2 3" key="1">
    <citation type="journal article" date="2022" name="Mar. Drugs">
        <title>Bioassay-Guided Fractionation Leads to the Detection of Cholic Acid Generated by the Rare Thalassomonas sp.</title>
        <authorList>
            <person name="Pheiffer F."/>
            <person name="Schneider Y.K."/>
            <person name="Hansen E.H."/>
            <person name="Andersen J.H."/>
            <person name="Isaksson J."/>
            <person name="Busche T."/>
            <person name="R C."/>
            <person name="Kalinowski J."/>
            <person name="Zyl L.V."/>
            <person name="Trindade M."/>
        </authorList>
    </citation>
    <scope>NUCLEOTIDE SEQUENCE [LARGE SCALE GENOMIC DNA]</scope>
    <source>
        <strain evidence="2 3">A5K-61T</strain>
    </source>
</reference>
<dbReference type="Pfam" id="PF14027">
    <property type="entry name" value="Questin_oxidase"/>
    <property type="match status" value="2"/>
</dbReference>
<evidence type="ECO:0000256" key="1">
    <source>
        <dbReference type="ARBA" id="ARBA00023002"/>
    </source>
</evidence>
<dbReference type="PANTHER" id="PTHR35870:SF1">
    <property type="entry name" value="PROTEIN, PUTATIVE (AFU_ORTHOLOGUE AFUA_5G03330)-RELATED"/>
    <property type="match status" value="1"/>
</dbReference>
<sequence length="327" mass="35904">MEDSKVLKRLLEQAGKYHPLYGGGLATHLPMVLIALDFLNAPKQKLESTFKQSLDGLELVASLTGVTAVADIEQDLGDSQKFAGYLKYFKTELASYGTHAVLKKSLPVLMPGIAASAFHALIRLAYAIEANNQDEIAMALAFWSAEYQPFSLSGGLTEESLENILTRLAPLAENYKFSPGIIVDRMNEIGELLQCRGCVIQPRSIELSAIRSLALKAFYANDDFTLLHAVTGCHAFSIIMPYLENIEPALKALWQAIVVAYLSTGLAYEDAAITPPEGHSDFTPVLARAIESTDAHVIKLAYTCFCEYTKFKEPLYYAVAQRAVLND</sequence>
<dbReference type="RefSeq" id="WP_274050667.1">
    <property type="nucleotide sequence ID" value="NZ_CP059693.1"/>
</dbReference>
<evidence type="ECO:0000313" key="3">
    <source>
        <dbReference type="Proteomes" id="UP001215231"/>
    </source>
</evidence>
<proteinExistence type="predicted"/>
<dbReference type="PANTHER" id="PTHR35870">
    <property type="entry name" value="PROTEIN, PUTATIVE (AFU_ORTHOLOGUE AFUA_5G03330)-RELATED"/>
    <property type="match status" value="1"/>
</dbReference>
<dbReference type="Proteomes" id="UP001215231">
    <property type="component" value="Chromosome"/>
</dbReference>
<dbReference type="InterPro" id="IPR025337">
    <property type="entry name" value="Questin_oxidase-like"/>
</dbReference>
<gene>
    <name evidence="2" type="ORF">H3N35_20530</name>
</gene>
<accession>A0ABY7VAQ7</accession>
<organism evidence="2 3">
    <name type="scientific">Thalassomonas haliotis</name>
    <dbReference type="NCBI Taxonomy" id="485448"/>
    <lineage>
        <taxon>Bacteria</taxon>
        <taxon>Pseudomonadati</taxon>
        <taxon>Pseudomonadota</taxon>
        <taxon>Gammaproteobacteria</taxon>
        <taxon>Alteromonadales</taxon>
        <taxon>Colwelliaceae</taxon>
        <taxon>Thalassomonas</taxon>
    </lineage>
</organism>
<evidence type="ECO:0000313" key="2">
    <source>
        <dbReference type="EMBL" id="WDE10621.1"/>
    </source>
</evidence>
<keyword evidence="1" id="KW-0560">Oxidoreductase</keyword>
<name>A0ABY7VAQ7_9GAMM</name>
<protein>
    <submittedName>
        <fullName evidence="2">Questin oxidase family protein</fullName>
    </submittedName>
</protein>
<keyword evidence="3" id="KW-1185">Reference proteome</keyword>